<dbReference type="Proteomes" id="UP001497680">
    <property type="component" value="Unassembled WGS sequence"/>
</dbReference>
<keyword evidence="1" id="KW-0687">Ribonucleoprotein</keyword>
<protein>
    <submittedName>
        <fullName evidence="1">Mitochondrial ribosomal protein</fullName>
    </submittedName>
</protein>
<organism evidence="1 2">
    <name type="scientific">Hypoxylon rubiginosum</name>
    <dbReference type="NCBI Taxonomy" id="110542"/>
    <lineage>
        <taxon>Eukaryota</taxon>
        <taxon>Fungi</taxon>
        <taxon>Dikarya</taxon>
        <taxon>Ascomycota</taxon>
        <taxon>Pezizomycotina</taxon>
        <taxon>Sordariomycetes</taxon>
        <taxon>Xylariomycetidae</taxon>
        <taxon>Xylariales</taxon>
        <taxon>Hypoxylaceae</taxon>
        <taxon>Hypoxylon</taxon>
    </lineage>
</organism>
<name>A0ACC0DI84_9PEZI</name>
<dbReference type="EMBL" id="MU394284">
    <property type="protein sequence ID" value="KAI6092255.1"/>
    <property type="molecule type" value="Genomic_DNA"/>
</dbReference>
<evidence type="ECO:0000313" key="2">
    <source>
        <dbReference type="Proteomes" id="UP001497680"/>
    </source>
</evidence>
<evidence type="ECO:0000313" key="1">
    <source>
        <dbReference type="EMBL" id="KAI6092255.1"/>
    </source>
</evidence>
<accession>A0ACC0DI84</accession>
<sequence length="371" mass="43080">MASGVRSMRLCLRALRHTAAPAPRKAGAPIYTARRAFSSTPTPWRPATKKDEADELEAEEEDDIDPVELERSMRAALRDPEVDFERTARLQEQVLGSANAVISEATFTPRVFPQKSFWHEEEDDPDLITDELDEDVFDEDDIMSMAHGKLEEFREYREYARIAAWEMPLLSKLARPFEPPTAEEPLRFRYTSYMGEFHPAENKVVVEFSPKDMPLTEAQQTKLRKLLGPRWNPETDVAKISCEQFEHQAQNKRYLGDLVGKLVEQAKDASDMFEDVPLDTRHHHFKVKPKFPREWRMTEERRRFLDDMRQKSLLLDQTREEAGSLISGTEKIEQFFSAPRPEARERVGERVGVRLNKPLPRGRQQSSLRRV</sequence>
<proteinExistence type="predicted"/>
<gene>
    <name evidence="1" type="ORF">F4821DRAFT_225229</name>
</gene>
<comment type="caution">
    <text evidence="1">The sequence shown here is derived from an EMBL/GenBank/DDBJ whole genome shotgun (WGS) entry which is preliminary data.</text>
</comment>
<keyword evidence="1" id="KW-0689">Ribosomal protein</keyword>
<keyword evidence="2" id="KW-1185">Reference proteome</keyword>
<reference evidence="1 2" key="1">
    <citation type="journal article" date="2022" name="New Phytol.">
        <title>Ecological generalism drives hyperdiversity of secondary metabolite gene clusters in xylarialean endophytes.</title>
        <authorList>
            <person name="Franco M.E.E."/>
            <person name="Wisecaver J.H."/>
            <person name="Arnold A.E."/>
            <person name="Ju Y.M."/>
            <person name="Slot J.C."/>
            <person name="Ahrendt S."/>
            <person name="Moore L.P."/>
            <person name="Eastman K.E."/>
            <person name="Scott K."/>
            <person name="Konkel Z."/>
            <person name="Mondo S.J."/>
            <person name="Kuo A."/>
            <person name="Hayes R.D."/>
            <person name="Haridas S."/>
            <person name="Andreopoulos B."/>
            <person name="Riley R."/>
            <person name="LaButti K."/>
            <person name="Pangilinan J."/>
            <person name="Lipzen A."/>
            <person name="Amirebrahimi M."/>
            <person name="Yan J."/>
            <person name="Adam C."/>
            <person name="Keymanesh K."/>
            <person name="Ng V."/>
            <person name="Louie K."/>
            <person name="Northen T."/>
            <person name="Drula E."/>
            <person name="Henrissat B."/>
            <person name="Hsieh H.M."/>
            <person name="Youens-Clark K."/>
            <person name="Lutzoni F."/>
            <person name="Miadlikowska J."/>
            <person name="Eastwood D.C."/>
            <person name="Hamelin R.C."/>
            <person name="Grigoriev I.V."/>
            <person name="U'Ren J.M."/>
        </authorList>
    </citation>
    <scope>NUCLEOTIDE SEQUENCE [LARGE SCALE GENOMIC DNA]</scope>
    <source>
        <strain evidence="1 2">ER1909</strain>
    </source>
</reference>